<feature type="compositionally biased region" description="Polar residues" evidence="1">
    <location>
        <begin position="15"/>
        <end position="29"/>
    </location>
</feature>
<feature type="region of interest" description="Disordered" evidence="1">
    <location>
        <begin position="163"/>
        <end position="222"/>
    </location>
</feature>
<feature type="region of interest" description="Disordered" evidence="1">
    <location>
        <begin position="836"/>
        <end position="863"/>
    </location>
</feature>
<feature type="compositionally biased region" description="Polar residues" evidence="1">
    <location>
        <begin position="175"/>
        <end position="192"/>
    </location>
</feature>
<dbReference type="InterPro" id="IPR028020">
    <property type="entry name" value="ASX_DEUBAD_dom"/>
</dbReference>
<dbReference type="EMBL" id="JAAAIL010000083">
    <property type="protein sequence ID" value="KAG0280114.1"/>
    <property type="molecule type" value="Genomic_DNA"/>
</dbReference>
<comment type="caution">
    <text evidence="3">The sequence shown here is derived from an EMBL/GenBank/DDBJ whole genome shotgun (WGS) entry which is preliminary data.</text>
</comment>
<keyword evidence="4" id="KW-1185">Reference proteome</keyword>
<feature type="compositionally biased region" description="Polar residues" evidence="1">
    <location>
        <begin position="208"/>
        <end position="222"/>
    </location>
</feature>
<evidence type="ECO:0000259" key="2">
    <source>
        <dbReference type="Pfam" id="PF13919"/>
    </source>
</evidence>
<feature type="compositionally biased region" description="Low complexity" evidence="1">
    <location>
        <begin position="850"/>
        <end position="861"/>
    </location>
</feature>
<reference evidence="3" key="1">
    <citation type="journal article" date="2020" name="Fungal Divers.">
        <title>Resolving the Mortierellaceae phylogeny through synthesis of multi-gene phylogenetics and phylogenomics.</title>
        <authorList>
            <person name="Vandepol N."/>
            <person name="Liber J."/>
            <person name="Desiro A."/>
            <person name="Na H."/>
            <person name="Kennedy M."/>
            <person name="Barry K."/>
            <person name="Grigoriev I.V."/>
            <person name="Miller A.N."/>
            <person name="O'Donnell K."/>
            <person name="Stajich J.E."/>
            <person name="Bonito G."/>
        </authorList>
    </citation>
    <scope>NUCLEOTIDE SEQUENCE</scope>
    <source>
        <strain evidence="3">NRRL 28262</strain>
    </source>
</reference>
<feature type="region of interest" description="Disordered" evidence="1">
    <location>
        <begin position="60"/>
        <end position="92"/>
    </location>
</feature>
<name>A0AAD4DJY9_9FUNG</name>
<feature type="compositionally biased region" description="Polar residues" evidence="1">
    <location>
        <begin position="399"/>
        <end position="411"/>
    </location>
</feature>
<evidence type="ECO:0000313" key="4">
    <source>
        <dbReference type="Proteomes" id="UP001194580"/>
    </source>
</evidence>
<feature type="compositionally biased region" description="Basic and acidic residues" evidence="1">
    <location>
        <begin position="129"/>
        <end position="143"/>
    </location>
</feature>
<sequence>MDPLPIPSLMDLQVPSGSSAVTNDPNLTETCLDPVDKSMGAPRDPIRRKSMRERTTYTPWTLPAHDTGVRHQARRAKRRKPNNSITPTAPPREMMFIHIVTESLASADNTRGIQRSRQRGEVEDEEDEKNERPEGEKEAEHPELQGMPPFNRVEQAGFYIDLTMPPSRTHHSSKRNGFSTTATTEQAGSQSAPRRHPSKGPATKRKPQASTTKRNTRQPENTIVEQLACIEIPSYTTPSGPSRVPTHKIRQIKRVADHTDPGASPVKVHAQPDMPLFTDQSVLAVNPIFDRTTHDGQAGACDNNAGNNIVESYIPAPPINLDDDTHHSNKTVIENILGILHSDNANDFIDIKPGAANVPTRDNKPDDQIQLDSVPDLCSHPPTSSPYLPAATEVGGNSPPGSNDQDNSNQDAGLEGNRPAHASTVGSRSARVEDFQQESLFVARPIAITGSQFEDVGMTFVHSDSPYYHLPKETSDSVTRPSSPEQSIVQPSSASTMKANVVDDSGIPTFSCEDSASQFKQQGTFLDQVESRSASDELQTDKHAVNPEPDLSDPLTGPYSKYASADISKVISYETYARFPDKIRRAFADLLPVCIRNNPRYLDVDTGTATEAFFTMQAFNRAKLDWQKALAEGKFTDEYKSKVADLRRHGGHRLMTTAATATGGNGESWKSDDYERFYGEKAIQANVLEMEAGDSSKASLAKICFNKGIQVGDWLLYVREFQLRQHISRQPVRQKSTFSDCPVPAVSIVESQQPTERHQWISRLSKLAMIDNTGTNKDKDEVLISKASRIKVDQLMRVIQITTSGKPTIEFIGDGNSKANDKDEVKSKGLNLAAVVKPSSTRKSPREQEQQQYQRQQQQQRAVTDMTDTYEVDSALAIERICLERDGQVPRAERKNASESWKHVHVFRPAEGLEERALLEERDKDVIYVGSLFAIRMDIYNHLQSEKAKKQVLMEDIRKGFR</sequence>
<organism evidence="3 4">
    <name type="scientific">Linnemannia exigua</name>
    <dbReference type="NCBI Taxonomy" id="604196"/>
    <lineage>
        <taxon>Eukaryota</taxon>
        <taxon>Fungi</taxon>
        <taxon>Fungi incertae sedis</taxon>
        <taxon>Mucoromycota</taxon>
        <taxon>Mortierellomycotina</taxon>
        <taxon>Mortierellomycetes</taxon>
        <taxon>Mortierellales</taxon>
        <taxon>Mortierellaceae</taxon>
        <taxon>Linnemannia</taxon>
    </lineage>
</organism>
<accession>A0AAD4DJY9</accession>
<feature type="region of interest" description="Disordered" evidence="1">
    <location>
        <begin position="356"/>
        <end position="431"/>
    </location>
</feature>
<feature type="compositionally biased region" description="Basic residues" evidence="1">
    <location>
        <begin position="193"/>
        <end position="207"/>
    </location>
</feature>
<feature type="compositionally biased region" description="Polar residues" evidence="1">
    <location>
        <begin position="476"/>
        <end position="497"/>
    </location>
</feature>
<feature type="region of interest" description="Disordered" evidence="1">
    <location>
        <begin position="107"/>
        <end position="150"/>
    </location>
</feature>
<dbReference type="Pfam" id="PF13919">
    <property type="entry name" value="ASXH"/>
    <property type="match status" value="1"/>
</dbReference>
<feature type="compositionally biased region" description="Basic residues" evidence="1">
    <location>
        <begin position="71"/>
        <end position="81"/>
    </location>
</feature>
<evidence type="ECO:0000313" key="3">
    <source>
        <dbReference type="EMBL" id="KAG0280114.1"/>
    </source>
</evidence>
<protein>
    <recommendedName>
        <fullName evidence="2">ASX DEUBAD domain-containing protein</fullName>
    </recommendedName>
</protein>
<feature type="compositionally biased region" description="Basic and acidic residues" evidence="1">
    <location>
        <begin position="530"/>
        <end position="545"/>
    </location>
</feature>
<feature type="domain" description="ASX DEUBAD" evidence="2">
    <location>
        <begin position="551"/>
        <end position="680"/>
    </location>
</feature>
<proteinExistence type="predicted"/>
<evidence type="ECO:0000256" key="1">
    <source>
        <dbReference type="SAM" id="MobiDB-lite"/>
    </source>
</evidence>
<dbReference type="AlphaFoldDB" id="A0AAD4DJY9"/>
<feature type="region of interest" description="Disordered" evidence="1">
    <location>
        <begin position="530"/>
        <end position="557"/>
    </location>
</feature>
<feature type="region of interest" description="Disordered" evidence="1">
    <location>
        <begin position="471"/>
        <end position="497"/>
    </location>
</feature>
<gene>
    <name evidence="3" type="ORF">BGZ95_011265</name>
</gene>
<dbReference type="Proteomes" id="UP001194580">
    <property type="component" value="Unassembled WGS sequence"/>
</dbReference>
<feature type="region of interest" description="Disordered" evidence="1">
    <location>
        <begin position="15"/>
        <end position="44"/>
    </location>
</feature>